<evidence type="ECO:0000256" key="1">
    <source>
        <dbReference type="SAM" id="MobiDB-lite"/>
    </source>
</evidence>
<accession>Q22CU2</accession>
<feature type="compositionally biased region" description="Polar residues" evidence="1">
    <location>
        <begin position="283"/>
        <end position="313"/>
    </location>
</feature>
<dbReference type="GeneID" id="7833178"/>
<protein>
    <submittedName>
        <fullName evidence="2">Uncharacterized protein</fullName>
    </submittedName>
</protein>
<proteinExistence type="predicted"/>
<dbReference type="KEGG" id="tet:TTHERM_01015990"/>
<keyword evidence="3" id="KW-1185">Reference proteome</keyword>
<organism evidence="2 3">
    <name type="scientific">Tetrahymena thermophila (strain SB210)</name>
    <dbReference type="NCBI Taxonomy" id="312017"/>
    <lineage>
        <taxon>Eukaryota</taxon>
        <taxon>Sar</taxon>
        <taxon>Alveolata</taxon>
        <taxon>Ciliophora</taxon>
        <taxon>Intramacronucleata</taxon>
        <taxon>Oligohymenophorea</taxon>
        <taxon>Hymenostomatida</taxon>
        <taxon>Tetrahymenina</taxon>
        <taxon>Tetrahymenidae</taxon>
        <taxon>Tetrahymena</taxon>
    </lineage>
</organism>
<dbReference type="Proteomes" id="UP000009168">
    <property type="component" value="Unassembled WGS sequence"/>
</dbReference>
<gene>
    <name evidence="2" type="ORF">TTHERM_01015990</name>
</gene>
<dbReference type="HOGENOM" id="CLU_848603_0_0_1"/>
<feature type="region of interest" description="Disordered" evidence="1">
    <location>
        <begin position="283"/>
        <end position="315"/>
    </location>
</feature>
<evidence type="ECO:0000313" key="3">
    <source>
        <dbReference type="Proteomes" id="UP000009168"/>
    </source>
</evidence>
<dbReference type="AlphaFoldDB" id="Q22CU2"/>
<reference evidence="3" key="1">
    <citation type="journal article" date="2006" name="PLoS Biol.">
        <title>Macronuclear genome sequence of the ciliate Tetrahymena thermophila, a model eukaryote.</title>
        <authorList>
            <person name="Eisen J.A."/>
            <person name="Coyne R.S."/>
            <person name="Wu M."/>
            <person name="Wu D."/>
            <person name="Thiagarajan M."/>
            <person name="Wortman J.R."/>
            <person name="Badger J.H."/>
            <person name="Ren Q."/>
            <person name="Amedeo P."/>
            <person name="Jones K.M."/>
            <person name="Tallon L.J."/>
            <person name="Delcher A.L."/>
            <person name="Salzberg S.L."/>
            <person name="Silva J.C."/>
            <person name="Haas B.J."/>
            <person name="Majoros W.H."/>
            <person name="Farzad M."/>
            <person name="Carlton J.M."/>
            <person name="Smith R.K. Jr."/>
            <person name="Garg J."/>
            <person name="Pearlman R.E."/>
            <person name="Karrer K.M."/>
            <person name="Sun L."/>
            <person name="Manning G."/>
            <person name="Elde N.C."/>
            <person name="Turkewitz A.P."/>
            <person name="Asai D.J."/>
            <person name="Wilkes D.E."/>
            <person name="Wang Y."/>
            <person name="Cai H."/>
            <person name="Collins K."/>
            <person name="Stewart B.A."/>
            <person name="Lee S.R."/>
            <person name="Wilamowska K."/>
            <person name="Weinberg Z."/>
            <person name="Ruzzo W.L."/>
            <person name="Wloga D."/>
            <person name="Gaertig J."/>
            <person name="Frankel J."/>
            <person name="Tsao C.-C."/>
            <person name="Gorovsky M.A."/>
            <person name="Keeling P.J."/>
            <person name="Waller R.F."/>
            <person name="Patron N.J."/>
            <person name="Cherry J.M."/>
            <person name="Stover N.A."/>
            <person name="Krieger C.J."/>
            <person name="del Toro C."/>
            <person name="Ryder H.F."/>
            <person name="Williamson S.C."/>
            <person name="Barbeau R.A."/>
            <person name="Hamilton E.P."/>
            <person name="Orias E."/>
        </authorList>
    </citation>
    <scope>NUCLEOTIDE SEQUENCE [LARGE SCALE GENOMIC DNA]</scope>
    <source>
        <strain evidence="3">SB210</strain>
    </source>
</reference>
<dbReference type="InParanoid" id="Q22CU2"/>
<sequence>MIQPFQSQSRYIQSPQQPQRQMNQISPYQDEMNRQLMTNPFNNDPFMRDFEHMHNRMIQNFQNMTQIMLRGSPFSGFPSQSLMAQEFDERDVFGFSDLHNQIYSNSNGQQNSGGQFQVFSRSMVQKQIIGPDGQPKVEKYYNDNMIQRGNDGNTISEKKQAYHNQANGRSIMAHERMLNDQGHKYIKERNHLGQIEDQNLYHNITEEQAQDFHQRWNNQSNNMRTLQSNQPSRYMQIQNEPVRQSNQQNQYQIPQIAYQNPDQISRSGYRSNLYERPQLQYQTAQQPITPQSTFSSRSRPQSGYSNNSYNQPQRYDLQNRPISSSAYQNSFNPYNANQKLY</sequence>
<feature type="region of interest" description="Disordered" evidence="1">
    <location>
        <begin position="1"/>
        <end position="23"/>
    </location>
</feature>
<dbReference type="RefSeq" id="XP_001030759.2">
    <property type="nucleotide sequence ID" value="XM_001030759.2"/>
</dbReference>
<dbReference type="EMBL" id="GG662478">
    <property type="protein sequence ID" value="EAR83096.2"/>
    <property type="molecule type" value="Genomic_DNA"/>
</dbReference>
<name>Q22CU2_TETTS</name>
<evidence type="ECO:0000313" key="2">
    <source>
        <dbReference type="EMBL" id="EAR83096.2"/>
    </source>
</evidence>